<proteinExistence type="predicted"/>
<sequence length="408" mass="45864">MPTRYQIAIYGSLVAAILLFRFNYFDPKTVELRQNVHARVGDHSTMPPPSPSSSLSSSSLSSSTSLPGYGYINLSCPYEMSKYSCAYMMTHSASADDDDGGDDTSRAMMYAALDASTDYYLGNIDAIQSTFRIAANQRREQRRPRRVFFTGDSLMRQLFIAIACNAMSSLPRWGDLIEYAAFPWKDEWKCGPNSGPCLIMGGRHSGFDSASIMLSNDLEIHFVPHMGYVDDDTAENGVLERLRRDIVDRDGRITFGTKTAVPMSPHAHVDVLVYNVGIHYKLERARTNINHFINWISRPLMTEDDEQRRTRTIYVTTPTQHYNTNDGQWQGGSMGKVNKVCIDSVHANPRAELEKSLLKPGYNVDVLLDYDDLNLGIMHVQRGNDCTHYCMPGVPDVVAARLMKELLI</sequence>
<evidence type="ECO:0000256" key="2">
    <source>
        <dbReference type="SAM" id="Phobius"/>
    </source>
</evidence>
<evidence type="ECO:0000313" key="4">
    <source>
        <dbReference type="Proteomes" id="UP001530315"/>
    </source>
</evidence>
<accession>A0ABD3MF22</accession>
<evidence type="ECO:0008006" key="5">
    <source>
        <dbReference type="Google" id="ProtNLM"/>
    </source>
</evidence>
<feature type="transmembrane region" description="Helical" evidence="2">
    <location>
        <begin position="7"/>
        <end position="25"/>
    </location>
</feature>
<dbReference type="EMBL" id="JALLAZ020001828">
    <property type="protein sequence ID" value="KAL3762388.1"/>
    <property type="molecule type" value="Genomic_DNA"/>
</dbReference>
<evidence type="ECO:0000256" key="1">
    <source>
        <dbReference type="SAM" id="MobiDB-lite"/>
    </source>
</evidence>
<feature type="region of interest" description="Disordered" evidence="1">
    <location>
        <begin position="41"/>
        <end position="60"/>
    </location>
</feature>
<evidence type="ECO:0000313" key="3">
    <source>
        <dbReference type="EMBL" id="KAL3762388.1"/>
    </source>
</evidence>
<keyword evidence="4" id="KW-1185">Reference proteome</keyword>
<organism evidence="3 4">
    <name type="scientific">Stephanodiscus triporus</name>
    <dbReference type="NCBI Taxonomy" id="2934178"/>
    <lineage>
        <taxon>Eukaryota</taxon>
        <taxon>Sar</taxon>
        <taxon>Stramenopiles</taxon>
        <taxon>Ochrophyta</taxon>
        <taxon>Bacillariophyta</taxon>
        <taxon>Coscinodiscophyceae</taxon>
        <taxon>Thalassiosirophycidae</taxon>
        <taxon>Stephanodiscales</taxon>
        <taxon>Stephanodiscaceae</taxon>
        <taxon>Stephanodiscus</taxon>
    </lineage>
</organism>
<gene>
    <name evidence="3" type="ORF">ACHAW5_004705</name>
</gene>
<dbReference type="AlphaFoldDB" id="A0ABD3MF22"/>
<dbReference type="Proteomes" id="UP001530315">
    <property type="component" value="Unassembled WGS sequence"/>
</dbReference>
<keyword evidence="2" id="KW-1133">Transmembrane helix</keyword>
<comment type="caution">
    <text evidence="3">The sequence shown here is derived from an EMBL/GenBank/DDBJ whole genome shotgun (WGS) entry which is preliminary data.</text>
</comment>
<name>A0ABD3MF22_9STRA</name>
<protein>
    <recommendedName>
        <fullName evidence="5">SGNH hydrolase-type esterase domain-containing protein</fullName>
    </recommendedName>
</protein>
<keyword evidence="2" id="KW-0812">Transmembrane</keyword>
<keyword evidence="2" id="KW-0472">Membrane</keyword>
<reference evidence="3 4" key="1">
    <citation type="submission" date="2024-10" db="EMBL/GenBank/DDBJ databases">
        <title>Updated reference genomes for cyclostephanoid diatoms.</title>
        <authorList>
            <person name="Roberts W.R."/>
            <person name="Alverson A.J."/>
        </authorList>
    </citation>
    <scope>NUCLEOTIDE SEQUENCE [LARGE SCALE GENOMIC DNA]</scope>
    <source>
        <strain evidence="3 4">AJA276-08</strain>
    </source>
</reference>